<evidence type="ECO:0000313" key="2">
    <source>
        <dbReference type="Proteomes" id="UP000214720"/>
    </source>
</evidence>
<dbReference type="Proteomes" id="UP000214720">
    <property type="component" value="Unassembled WGS sequence"/>
</dbReference>
<dbReference type="AlphaFoldDB" id="A0A226WYL3"/>
<sequence length="93" mass="9585">MVLVRLSSPVNGIDITEAIWFSAGRLPAIRALGSAVPSVIVAGMGVSLGRGGAPKLASAAIASHHSGTRVSRGIDHRTRVTTARSSCHCSLPW</sequence>
<protein>
    <submittedName>
        <fullName evidence="1">Uncharacterized protein</fullName>
    </submittedName>
</protein>
<gene>
    <name evidence="1" type="ORF">BSU04_22685</name>
</gene>
<dbReference type="EMBL" id="MTHB01000131">
    <property type="protein sequence ID" value="OXC76265.1"/>
    <property type="molecule type" value="Genomic_DNA"/>
</dbReference>
<accession>A0A226WYL3</accession>
<reference evidence="2" key="1">
    <citation type="submission" date="2017-01" db="EMBL/GenBank/DDBJ databases">
        <title>Genome Analysis of Deinococcus marmoris KOPRI26562.</title>
        <authorList>
            <person name="Kim J.H."/>
            <person name="Oh H.-M."/>
        </authorList>
    </citation>
    <scope>NUCLEOTIDE SEQUENCE [LARGE SCALE GENOMIC DNA]</scope>
    <source>
        <strain evidence="2">PAMC 26633</strain>
    </source>
</reference>
<evidence type="ECO:0000313" key="1">
    <source>
        <dbReference type="EMBL" id="OXC76265.1"/>
    </source>
</evidence>
<organism evidence="1 2">
    <name type="scientific">Caballeronia sordidicola</name>
    <name type="common">Burkholderia sordidicola</name>
    <dbReference type="NCBI Taxonomy" id="196367"/>
    <lineage>
        <taxon>Bacteria</taxon>
        <taxon>Pseudomonadati</taxon>
        <taxon>Pseudomonadota</taxon>
        <taxon>Betaproteobacteria</taxon>
        <taxon>Burkholderiales</taxon>
        <taxon>Burkholderiaceae</taxon>
        <taxon>Caballeronia</taxon>
    </lineage>
</organism>
<name>A0A226WYL3_CABSO</name>
<proteinExistence type="predicted"/>
<comment type="caution">
    <text evidence="1">The sequence shown here is derived from an EMBL/GenBank/DDBJ whole genome shotgun (WGS) entry which is preliminary data.</text>
</comment>